<accession>A0AAD9K217</accession>
<organism evidence="2 3">
    <name type="scientific">Paralvinella palmiformis</name>
    <dbReference type="NCBI Taxonomy" id="53620"/>
    <lineage>
        <taxon>Eukaryota</taxon>
        <taxon>Metazoa</taxon>
        <taxon>Spiralia</taxon>
        <taxon>Lophotrochozoa</taxon>
        <taxon>Annelida</taxon>
        <taxon>Polychaeta</taxon>
        <taxon>Sedentaria</taxon>
        <taxon>Canalipalpata</taxon>
        <taxon>Terebellida</taxon>
        <taxon>Terebelliformia</taxon>
        <taxon>Alvinellidae</taxon>
        <taxon>Paralvinella</taxon>
    </lineage>
</organism>
<feature type="transmembrane region" description="Helical" evidence="1">
    <location>
        <begin position="84"/>
        <end position="103"/>
    </location>
</feature>
<evidence type="ECO:0000313" key="2">
    <source>
        <dbReference type="EMBL" id="KAK2163307.1"/>
    </source>
</evidence>
<comment type="caution">
    <text evidence="2">The sequence shown here is derived from an EMBL/GenBank/DDBJ whole genome shotgun (WGS) entry which is preliminary data.</text>
</comment>
<name>A0AAD9K217_9ANNE</name>
<keyword evidence="3" id="KW-1185">Reference proteome</keyword>
<evidence type="ECO:0000256" key="1">
    <source>
        <dbReference type="SAM" id="Phobius"/>
    </source>
</evidence>
<protein>
    <submittedName>
        <fullName evidence="2">Uncharacterized protein</fullName>
    </submittedName>
</protein>
<gene>
    <name evidence="2" type="ORF">LSH36_82g06017</name>
</gene>
<evidence type="ECO:0000313" key="3">
    <source>
        <dbReference type="Proteomes" id="UP001208570"/>
    </source>
</evidence>
<proteinExistence type="predicted"/>
<keyword evidence="1" id="KW-1133">Transmembrane helix</keyword>
<dbReference type="AlphaFoldDB" id="A0AAD9K217"/>
<sequence>MVDVVVVIVVGNIINGVTIATTTTATTTTTTAAAAAAAATAAAAAAAITTASIYTNIRRCIYIILKVNENHVFSRQVPKMMLKLSVGGCTVLALFLAFSLVSAQRANSGDDLDLNQINNDEDNDINNNNNMIARRSLQMARGFGSSSGRSPFTSLQNGDLVDWRDIFSSSSAKRSMSRPGGSFGDQSGFDRGQLQNWIDYFSRGTRAFGPSTKPRSKALGSFGGFGVDGLQNWRAFFDDQRQRQRGFGR</sequence>
<keyword evidence="1" id="KW-0472">Membrane</keyword>
<dbReference type="Proteomes" id="UP001208570">
    <property type="component" value="Unassembled WGS sequence"/>
</dbReference>
<reference evidence="2" key="1">
    <citation type="journal article" date="2023" name="Mol. Biol. Evol.">
        <title>Third-Generation Sequencing Reveals the Adaptive Role of the Epigenome in Three Deep-Sea Polychaetes.</title>
        <authorList>
            <person name="Perez M."/>
            <person name="Aroh O."/>
            <person name="Sun Y."/>
            <person name="Lan Y."/>
            <person name="Juniper S.K."/>
            <person name="Young C.R."/>
            <person name="Angers B."/>
            <person name="Qian P.Y."/>
        </authorList>
    </citation>
    <scope>NUCLEOTIDE SEQUENCE</scope>
    <source>
        <strain evidence="2">P08H-3</strain>
    </source>
</reference>
<keyword evidence="1" id="KW-0812">Transmembrane</keyword>
<dbReference type="EMBL" id="JAODUP010000082">
    <property type="protein sequence ID" value="KAK2163307.1"/>
    <property type="molecule type" value="Genomic_DNA"/>
</dbReference>